<evidence type="ECO:0000256" key="2">
    <source>
        <dbReference type="SAM" id="MobiDB-lite"/>
    </source>
</evidence>
<comment type="caution">
    <text evidence="4">The sequence shown here is derived from an EMBL/GenBank/DDBJ whole genome shotgun (WGS) entry which is preliminary data.</text>
</comment>
<keyword evidence="1" id="KW-0175">Coiled coil</keyword>
<feature type="compositionally biased region" description="Acidic residues" evidence="2">
    <location>
        <begin position="364"/>
        <end position="373"/>
    </location>
</feature>
<reference evidence="4" key="1">
    <citation type="journal article" date="2014" name="Int. J. Syst. Evol. Microbiol.">
        <title>Complete genome sequence of Corynebacterium casei LMG S-19264T (=DSM 44701T), isolated from a smear-ripened cheese.</title>
        <authorList>
            <consortium name="US DOE Joint Genome Institute (JGI-PGF)"/>
            <person name="Walter F."/>
            <person name="Albersmeier A."/>
            <person name="Kalinowski J."/>
            <person name="Ruckert C."/>
        </authorList>
    </citation>
    <scope>NUCLEOTIDE SEQUENCE</scope>
    <source>
        <strain evidence="4">CGMCC 4.7312</strain>
    </source>
</reference>
<name>A0A917TMF1_9ACTN</name>
<gene>
    <name evidence="4" type="ORF">GCM10011608_10290</name>
</gene>
<feature type="coiled-coil region" evidence="1">
    <location>
        <begin position="154"/>
        <end position="181"/>
    </location>
</feature>
<keyword evidence="3" id="KW-1133">Transmembrane helix</keyword>
<evidence type="ECO:0000256" key="3">
    <source>
        <dbReference type="SAM" id="Phobius"/>
    </source>
</evidence>
<keyword evidence="3" id="KW-0812">Transmembrane</keyword>
<dbReference type="RefSeq" id="WP_189041070.1">
    <property type="nucleotide sequence ID" value="NZ_BMNB01000003.1"/>
</dbReference>
<dbReference type="AlphaFoldDB" id="A0A917TMF1"/>
<accession>A0A917TMF1</accession>
<organism evidence="4 5">
    <name type="scientific">Micromonospora sonchi</name>
    <dbReference type="NCBI Taxonomy" id="1763543"/>
    <lineage>
        <taxon>Bacteria</taxon>
        <taxon>Bacillati</taxon>
        <taxon>Actinomycetota</taxon>
        <taxon>Actinomycetes</taxon>
        <taxon>Micromonosporales</taxon>
        <taxon>Micromonosporaceae</taxon>
        <taxon>Micromonospora</taxon>
    </lineage>
</organism>
<dbReference type="EMBL" id="BMNB01000003">
    <property type="protein sequence ID" value="GGM27476.1"/>
    <property type="molecule type" value="Genomic_DNA"/>
</dbReference>
<protein>
    <recommendedName>
        <fullName evidence="6">DUF2637 domain-containing protein</fullName>
    </recommendedName>
</protein>
<keyword evidence="5" id="KW-1185">Reference proteome</keyword>
<feature type="region of interest" description="Disordered" evidence="2">
    <location>
        <begin position="282"/>
        <end position="301"/>
    </location>
</feature>
<feature type="transmembrane region" description="Helical" evidence="3">
    <location>
        <begin position="20"/>
        <end position="40"/>
    </location>
</feature>
<evidence type="ECO:0000256" key="1">
    <source>
        <dbReference type="SAM" id="Coils"/>
    </source>
</evidence>
<dbReference type="Proteomes" id="UP000608890">
    <property type="component" value="Unassembled WGS sequence"/>
</dbReference>
<sequence length="385" mass="41425">MIVNDDLDRLRKTARIVNRLAWAVVVGIMVYGVPIVYGYLISHGIPKETAWMLSLIADGALAVGMVATPILAQYGVKAGWVGSLRWVAGFATWALNTAGSWFKEGGPDLGGVLSHTWGPLLMFFAVEAAAQFQRKIADVIRAKEASQKADDDRHRTATEQLRTATAELAEARATINQITEDAIAKVQRAEAEAASIRTTTERQIADIRAEAQSEVDRIRTEAEAEVGILRQRNADAEATIANLRAAAEHATAEHRATLAEVRAKAAEAVALAKAEARTTNISDYRTGGGRKTSGGRNKTTTAAPVRVSLSDEEAVQKCLAEHPEANYQWSQADIVKIVGCGWGRAPRLLEAIQRWHSAATSDTTTEDATDATDDTTTGLPEVTSA</sequence>
<evidence type="ECO:0000313" key="4">
    <source>
        <dbReference type="EMBL" id="GGM27476.1"/>
    </source>
</evidence>
<feature type="region of interest" description="Disordered" evidence="2">
    <location>
        <begin position="358"/>
        <end position="385"/>
    </location>
</feature>
<keyword evidence="3" id="KW-0472">Membrane</keyword>
<evidence type="ECO:0008006" key="6">
    <source>
        <dbReference type="Google" id="ProtNLM"/>
    </source>
</evidence>
<evidence type="ECO:0000313" key="5">
    <source>
        <dbReference type="Proteomes" id="UP000608890"/>
    </source>
</evidence>
<reference evidence="4" key="2">
    <citation type="submission" date="2020-09" db="EMBL/GenBank/DDBJ databases">
        <authorList>
            <person name="Sun Q."/>
            <person name="Zhou Y."/>
        </authorList>
    </citation>
    <scope>NUCLEOTIDE SEQUENCE</scope>
    <source>
        <strain evidence="4">CGMCC 4.7312</strain>
    </source>
</reference>
<proteinExistence type="predicted"/>
<feature type="coiled-coil region" evidence="1">
    <location>
        <begin position="219"/>
        <end position="253"/>
    </location>
</feature>